<feature type="domain" description="Ig-like" evidence="12">
    <location>
        <begin position="166"/>
        <end position="261"/>
    </location>
</feature>
<dbReference type="AlphaFoldDB" id="A0A336L2R0"/>
<evidence type="ECO:0000259" key="12">
    <source>
        <dbReference type="PROSITE" id="PS50835"/>
    </source>
</evidence>
<dbReference type="InterPro" id="IPR036179">
    <property type="entry name" value="Ig-like_dom_sf"/>
</dbReference>
<keyword evidence="3 10" id="KW-1133">Transmembrane helix</keyword>
<dbReference type="Gene3D" id="1.10.510.10">
    <property type="entry name" value="Transferase(Phosphotransferase) domain 1"/>
    <property type="match status" value="1"/>
</dbReference>
<dbReference type="GO" id="GO:0043025">
    <property type="term" value="C:neuronal cell body"/>
    <property type="evidence" value="ECO:0007669"/>
    <property type="project" value="TreeGrafter"/>
</dbReference>
<feature type="domain" description="Ig-like" evidence="12">
    <location>
        <begin position="310"/>
        <end position="407"/>
    </location>
</feature>
<feature type="domain" description="Protein kinase" evidence="11">
    <location>
        <begin position="731"/>
        <end position="1037"/>
    </location>
</feature>
<keyword evidence="7" id="KW-0325">Glycoprotein</keyword>
<dbReference type="Pfam" id="PF13927">
    <property type="entry name" value="Ig_3"/>
    <property type="match status" value="2"/>
</dbReference>
<dbReference type="InterPro" id="IPR003598">
    <property type="entry name" value="Ig_sub2"/>
</dbReference>
<dbReference type="SMART" id="SM00409">
    <property type="entry name" value="IG"/>
    <property type="match status" value="5"/>
</dbReference>
<evidence type="ECO:0000256" key="10">
    <source>
        <dbReference type="SAM" id="Phobius"/>
    </source>
</evidence>
<feature type="region of interest" description="Disordered" evidence="9">
    <location>
        <begin position="662"/>
        <end position="719"/>
    </location>
</feature>
<dbReference type="PROSITE" id="PS00109">
    <property type="entry name" value="PROTEIN_KINASE_TYR"/>
    <property type="match status" value="1"/>
</dbReference>
<evidence type="ECO:0000256" key="9">
    <source>
        <dbReference type="SAM" id="MobiDB-lite"/>
    </source>
</evidence>
<keyword evidence="6" id="KW-0675">Receptor</keyword>
<sequence>MENGIYACGATNEAGAIVSTKNYKLKLKDVKQKKHILEHLLAHHKMFECSPGNTKLCRGKRGGISKPATNIEFTSQPQDILANEGESIFLNCNYKITDNTDATEQTIKWRKDGEVLSDSIYTKQHARIHFNAENSSLSINSLLPSDAGNYECLVLNRDDSEAISKPNTVKVITKLKFSPKPTSKVLELNTTGKIHCKAQGAPNPTIKWVSGNDAPLPDHATVENGTLVFDKVRYEDKGNYTCIAWNEPQGEIRATIMANVAIAPQFLLKPPNVKQKKHILEHLLAHHKIFECSPGNTKLCRGKRGGISKPATNIEFTSQPQDILANEGESIFLNCNYKITDNTDATEQTIKWRKDGEVLSDSIYTKQHARIHFNAENSSLSINSLLPSDAGNYECLVLNKDDSEAISKPNTVKVITKLKFSPKPTSKVLELNTTGKIHCKAQGAPNPTIKWVSGNDAPLPDHATVENGTLVFDKVRYEDKGNYTCIAWNEPQGEIRATIMANVAIAPQFLLKPPSNVQIDEMGTVYLHCQPTGDPFPTVQWDKDTKTIDKSDLDNERFQILDNGTLIIREVHLEDDGKYGCTIGNMGGFKREEVHLMVKPSYLSSSGMDDDGFVITRAVMITMGVAATYIILVIILMIWCRRRRNSRKLKLGDMKDNGDLEGEIKTAETEPCLPIEKERTSGQNGLSKKSNGKAKTNEQEKSDDTVNSNKSKKSNSSSSVLDSYSIQRTALLDLIPIGKGEFGEVLIGKAKRSDLKTTNNVKEETNAIATETTVENEKKPKEETKEDTEYRYVMVKSLTKVKDEHAITEFRRQIDLFRTVSSRGVARLYGLCREKDPHYLVLEYTDWGDLKQFLLATSDEVSTTKLATKPIPLNVLQCCGLAHMLAKGCDAIYKAKLIHKDLATRNCIITSKFTAKISLPGLCKDKYNREYYKHRNQILPLRWLAPECLSDDDYSIKSDVFAFGVLVWEIFTQAVKLPHESIPNEQFITDAQNGKLEWQLAKDTPEKLKNILLSCWAQNPKDRPTFSQLVAALGSCLQSEYPKNPEEEANKHKKSELL</sequence>
<dbReference type="Pfam" id="PF07679">
    <property type="entry name" value="I-set"/>
    <property type="match status" value="3"/>
</dbReference>
<keyword evidence="5" id="KW-1015">Disulfide bond</keyword>
<dbReference type="EMBL" id="UFQT01001603">
    <property type="protein sequence ID" value="SSX31133.1"/>
    <property type="molecule type" value="Genomic_DNA"/>
</dbReference>
<feature type="domain" description="Ig-like" evidence="12">
    <location>
        <begin position="507"/>
        <end position="597"/>
    </location>
</feature>
<feature type="domain" description="Ig-like" evidence="12">
    <location>
        <begin position="67"/>
        <end position="164"/>
    </location>
</feature>
<dbReference type="CDD" id="cd00096">
    <property type="entry name" value="Ig"/>
    <property type="match status" value="2"/>
</dbReference>
<evidence type="ECO:0000256" key="3">
    <source>
        <dbReference type="ARBA" id="ARBA00022989"/>
    </source>
</evidence>
<dbReference type="InterPro" id="IPR013098">
    <property type="entry name" value="Ig_I-set"/>
</dbReference>
<reference evidence="13" key="1">
    <citation type="submission" date="2018-04" db="EMBL/GenBank/DDBJ databases">
        <authorList>
            <person name="Go L.Y."/>
            <person name="Mitchell J.A."/>
        </authorList>
    </citation>
    <scope>NUCLEOTIDE SEQUENCE</scope>
    <source>
        <tissue evidence="13">Whole organism</tissue>
    </source>
</reference>
<dbReference type="InterPro" id="IPR007110">
    <property type="entry name" value="Ig-like_dom"/>
</dbReference>
<comment type="subcellular location">
    <subcellularLocation>
        <location evidence="1">Membrane</location>
        <topology evidence="1">Single-pass membrane protein</topology>
    </subcellularLocation>
</comment>
<dbReference type="PROSITE" id="PS50835">
    <property type="entry name" value="IG_LIKE"/>
    <property type="match status" value="5"/>
</dbReference>
<keyword evidence="2 10" id="KW-0812">Transmembrane</keyword>
<dbReference type="PANTHER" id="PTHR45080:SF21">
    <property type="entry name" value="INACTIVE TYROSINE-PROTEIN KINASE 7"/>
    <property type="match status" value="1"/>
</dbReference>
<dbReference type="PRINTS" id="PR00109">
    <property type="entry name" value="TYRKINASE"/>
</dbReference>
<dbReference type="InterPro" id="IPR013783">
    <property type="entry name" value="Ig-like_fold"/>
</dbReference>
<dbReference type="GO" id="GO:0008046">
    <property type="term" value="F:axon guidance receptor activity"/>
    <property type="evidence" value="ECO:0007669"/>
    <property type="project" value="TreeGrafter"/>
</dbReference>
<evidence type="ECO:0000256" key="7">
    <source>
        <dbReference type="ARBA" id="ARBA00023180"/>
    </source>
</evidence>
<dbReference type="FunFam" id="2.60.40.10:FF:001805">
    <property type="entry name" value="Tyrosine-protein kinase-like otk"/>
    <property type="match status" value="1"/>
</dbReference>
<dbReference type="SUPFAM" id="SSF48726">
    <property type="entry name" value="Immunoglobulin"/>
    <property type="match status" value="5"/>
</dbReference>
<dbReference type="OMA" id="HKILTSC"/>
<dbReference type="InterPro" id="IPR008266">
    <property type="entry name" value="Tyr_kinase_AS"/>
</dbReference>
<evidence type="ECO:0000313" key="13">
    <source>
        <dbReference type="EMBL" id="SSX11566.1"/>
    </source>
</evidence>
<evidence type="ECO:0000313" key="14">
    <source>
        <dbReference type="EMBL" id="SSX31133.1"/>
    </source>
</evidence>
<dbReference type="FunFam" id="1.10.510.10:FF:000954">
    <property type="entry name" value="Tyrosine-protein kinase-like otk"/>
    <property type="match status" value="1"/>
</dbReference>
<dbReference type="SMART" id="SM00220">
    <property type="entry name" value="S_TKc"/>
    <property type="match status" value="1"/>
</dbReference>
<dbReference type="PANTHER" id="PTHR45080">
    <property type="entry name" value="CONTACTIN 5"/>
    <property type="match status" value="1"/>
</dbReference>
<evidence type="ECO:0000256" key="2">
    <source>
        <dbReference type="ARBA" id="ARBA00022692"/>
    </source>
</evidence>
<feature type="transmembrane region" description="Helical" evidence="10">
    <location>
        <begin position="618"/>
        <end position="640"/>
    </location>
</feature>
<evidence type="ECO:0000256" key="6">
    <source>
        <dbReference type="ARBA" id="ARBA00023170"/>
    </source>
</evidence>
<keyword evidence="4 10" id="KW-0472">Membrane</keyword>
<keyword evidence="8" id="KW-0393">Immunoglobulin domain</keyword>
<dbReference type="SUPFAM" id="SSF56112">
    <property type="entry name" value="Protein kinase-like (PK-like)"/>
    <property type="match status" value="1"/>
</dbReference>
<dbReference type="Gene3D" id="3.30.200.20">
    <property type="entry name" value="Phosphorylase Kinase, domain 1"/>
    <property type="match status" value="1"/>
</dbReference>
<dbReference type="InterPro" id="IPR000719">
    <property type="entry name" value="Prot_kinase_dom"/>
</dbReference>
<evidence type="ECO:0000256" key="8">
    <source>
        <dbReference type="ARBA" id="ARBA00023319"/>
    </source>
</evidence>
<dbReference type="Gene3D" id="2.60.40.10">
    <property type="entry name" value="Immunoglobulins"/>
    <property type="match status" value="5"/>
</dbReference>
<evidence type="ECO:0000259" key="11">
    <source>
        <dbReference type="PROSITE" id="PS50011"/>
    </source>
</evidence>
<evidence type="ECO:0000256" key="1">
    <source>
        <dbReference type="ARBA" id="ARBA00004167"/>
    </source>
</evidence>
<dbReference type="GO" id="GO:0030424">
    <property type="term" value="C:axon"/>
    <property type="evidence" value="ECO:0007669"/>
    <property type="project" value="TreeGrafter"/>
</dbReference>
<name>A0A336L2R0_CULSO</name>
<dbReference type="EMBL" id="UFQS01001603">
    <property type="protein sequence ID" value="SSX11566.1"/>
    <property type="molecule type" value="Genomic_DNA"/>
</dbReference>
<dbReference type="InterPro" id="IPR003599">
    <property type="entry name" value="Ig_sub"/>
</dbReference>
<gene>
    <name evidence="13" type="primary">CSON003363</name>
</gene>
<dbReference type="VEuPathDB" id="VectorBase:CSON003363"/>
<dbReference type="InterPro" id="IPR050958">
    <property type="entry name" value="Cell_Adh-Cytoskel_Orgn"/>
</dbReference>
<evidence type="ECO:0000256" key="4">
    <source>
        <dbReference type="ARBA" id="ARBA00023136"/>
    </source>
</evidence>
<dbReference type="SMART" id="SM00408">
    <property type="entry name" value="IGc2"/>
    <property type="match status" value="5"/>
</dbReference>
<protein>
    <submittedName>
        <fullName evidence="13">CSON003363 protein</fullName>
    </submittedName>
</protein>
<dbReference type="GO" id="GO:0050808">
    <property type="term" value="P:synapse organization"/>
    <property type="evidence" value="ECO:0007669"/>
    <property type="project" value="TreeGrafter"/>
</dbReference>
<proteinExistence type="predicted"/>
<dbReference type="InterPro" id="IPR001245">
    <property type="entry name" value="Ser-Thr/Tyr_kinase_cat_dom"/>
</dbReference>
<dbReference type="PROSITE" id="PS50011">
    <property type="entry name" value="PROTEIN_KINASE_DOM"/>
    <property type="match status" value="1"/>
</dbReference>
<organism evidence="13">
    <name type="scientific">Culicoides sonorensis</name>
    <name type="common">Biting midge</name>
    <dbReference type="NCBI Taxonomy" id="179676"/>
    <lineage>
        <taxon>Eukaryota</taxon>
        <taxon>Metazoa</taxon>
        <taxon>Ecdysozoa</taxon>
        <taxon>Arthropoda</taxon>
        <taxon>Hexapoda</taxon>
        <taxon>Insecta</taxon>
        <taxon>Pterygota</taxon>
        <taxon>Neoptera</taxon>
        <taxon>Endopterygota</taxon>
        <taxon>Diptera</taxon>
        <taxon>Nematocera</taxon>
        <taxon>Chironomoidea</taxon>
        <taxon>Ceratopogonidae</taxon>
        <taxon>Ceratopogoninae</taxon>
        <taxon>Culicoides</taxon>
        <taxon>Monoculicoides</taxon>
    </lineage>
</organism>
<dbReference type="GO" id="GO:0007156">
    <property type="term" value="P:homophilic cell adhesion via plasma membrane adhesion molecules"/>
    <property type="evidence" value="ECO:0007669"/>
    <property type="project" value="TreeGrafter"/>
</dbReference>
<evidence type="ECO:0000256" key="5">
    <source>
        <dbReference type="ARBA" id="ARBA00023157"/>
    </source>
</evidence>
<dbReference type="GO" id="GO:0004672">
    <property type="term" value="F:protein kinase activity"/>
    <property type="evidence" value="ECO:0007669"/>
    <property type="project" value="InterPro"/>
</dbReference>
<dbReference type="InterPro" id="IPR011009">
    <property type="entry name" value="Kinase-like_dom_sf"/>
</dbReference>
<feature type="domain" description="Ig-like" evidence="12">
    <location>
        <begin position="409"/>
        <end position="504"/>
    </location>
</feature>
<dbReference type="Pfam" id="PF07714">
    <property type="entry name" value="PK_Tyr_Ser-Thr"/>
    <property type="match status" value="1"/>
</dbReference>
<accession>A0A336L2R0</accession>
<dbReference type="GO" id="GO:0005524">
    <property type="term" value="F:ATP binding"/>
    <property type="evidence" value="ECO:0007669"/>
    <property type="project" value="InterPro"/>
</dbReference>
<reference evidence="14" key="2">
    <citation type="submission" date="2018-07" db="EMBL/GenBank/DDBJ databases">
        <authorList>
            <person name="Quirk P.G."/>
            <person name="Krulwich T.A."/>
        </authorList>
    </citation>
    <scope>NUCLEOTIDE SEQUENCE</scope>
</reference>
<feature type="compositionally biased region" description="Basic and acidic residues" evidence="9">
    <location>
        <begin position="695"/>
        <end position="704"/>
    </location>
</feature>
<dbReference type="GO" id="GO:0005886">
    <property type="term" value="C:plasma membrane"/>
    <property type="evidence" value="ECO:0007669"/>
    <property type="project" value="TreeGrafter"/>
</dbReference>